<organism evidence="4 5">
    <name type="scientific">Tissierella simiarum</name>
    <dbReference type="NCBI Taxonomy" id="2841534"/>
    <lineage>
        <taxon>Bacteria</taxon>
        <taxon>Bacillati</taxon>
        <taxon>Bacillota</taxon>
        <taxon>Tissierellia</taxon>
        <taxon>Tissierellales</taxon>
        <taxon>Tissierellaceae</taxon>
        <taxon>Tissierella</taxon>
    </lineage>
</organism>
<reference evidence="4 5" key="1">
    <citation type="submission" date="2021-06" db="EMBL/GenBank/DDBJ databases">
        <authorList>
            <person name="Sun Q."/>
            <person name="Li D."/>
        </authorList>
    </citation>
    <scope>NUCLEOTIDE SEQUENCE [LARGE SCALE GENOMIC DNA]</scope>
    <source>
        <strain evidence="4 5">MSJ-40</strain>
    </source>
</reference>
<comment type="caution">
    <text evidence="4">The sequence shown here is derived from an EMBL/GenBank/DDBJ whole genome shotgun (WGS) entry which is preliminary data.</text>
</comment>
<comment type="cofactor">
    <cofactor evidence="1">
        <name>pyridoxal 5'-phosphate</name>
        <dbReference type="ChEBI" id="CHEBI:597326"/>
    </cofactor>
</comment>
<dbReference type="PIRSF" id="PIRSF005572">
    <property type="entry name" value="NifS"/>
    <property type="match status" value="1"/>
</dbReference>
<dbReference type="RefSeq" id="WP_216522027.1">
    <property type="nucleotide sequence ID" value="NZ_JAHLPM010000024.1"/>
</dbReference>
<feature type="domain" description="Aminotransferase class V" evidence="3">
    <location>
        <begin position="3"/>
        <end position="367"/>
    </location>
</feature>
<keyword evidence="5" id="KW-1185">Reference proteome</keyword>
<keyword evidence="2" id="KW-0663">Pyridoxal phosphate</keyword>
<protein>
    <submittedName>
        <fullName evidence="4">Cysteine desulfurase</fullName>
    </submittedName>
</protein>
<dbReference type="EMBL" id="JAHLPM010000024">
    <property type="protein sequence ID" value="MBU5440071.1"/>
    <property type="molecule type" value="Genomic_DNA"/>
</dbReference>
<dbReference type="PANTHER" id="PTHR11601">
    <property type="entry name" value="CYSTEINE DESULFURYLASE FAMILY MEMBER"/>
    <property type="match status" value="1"/>
</dbReference>
<dbReference type="NCBIfam" id="NF002806">
    <property type="entry name" value="PRK02948.1"/>
    <property type="match status" value="1"/>
</dbReference>
<accession>A0ABS6EAX7</accession>
<dbReference type="Pfam" id="PF00266">
    <property type="entry name" value="Aminotran_5"/>
    <property type="match status" value="1"/>
</dbReference>
<proteinExistence type="predicted"/>
<evidence type="ECO:0000256" key="2">
    <source>
        <dbReference type="ARBA" id="ARBA00022898"/>
    </source>
</evidence>
<evidence type="ECO:0000256" key="1">
    <source>
        <dbReference type="ARBA" id="ARBA00001933"/>
    </source>
</evidence>
<sequence length="385" mass="43497">MAVYLDNCSTTKPREEVINVITESLREDFGNPSSLHRLGIKSEKKIEQARELISNYLRVNKGEIYFTSGGTESNNIAIQSIINKYARRGNHIITSRIEHSSVLNTMKYYESKGFDITYLNVDKYGYISLEELQNSVREDTILVSVMHVNNEVGAIEPIGKIKNILKQLGSKALLHVDGIQSFGKIKVCLKDHDIDTYSFSSHKVYGPKGIGGLYINDRLNLSPIVYGGNQEKGIRSGTENLTGIIGFGEAVKIMGANFEREVNHVFQLKTYFANRIQEEVEHIKINTILNQESSPYILNISFKYIRGEVLLHYLEDKGIYVSTSSACSSKGTEKSHVLKSMGLTNEEIEGAIRICFSYENTKEEIDYTIQILKDSIAEIRQIIMR</sequence>
<evidence type="ECO:0000313" key="5">
    <source>
        <dbReference type="Proteomes" id="UP000749471"/>
    </source>
</evidence>
<dbReference type="InterPro" id="IPR016454">
    <property type="entry name" value="Cysteine_dSase"/>
</dbReference>
<gene>
    <name evidence="4" type="ORF">KQI42_18860</name>
</gene>
<evidence type="ECO:0000259" key="3">
    <source>
        <dbReference type="Pfam" id="PF00266"/>
    </source>
</evidence>
<name>A0ABS6EAX7_9FIRM</name>
<dbReference type="Proteomes" id="UP000749471">
    <property type="component" value="Unassembled WGS sequence"/>
</dbReference>
<dbReference type="InterPro" id="IPR000192">
    <property type="entry name" value="Aminotrans_V_dom"/>
</dbReference>
<evidence type="ECO:0000313" key="4">
    <source>
        <dbReference type="EMBL" id="MBU5440071.1"/>
    </source>
</evidence>
<dbReference type="PANTHER" id="PTHR11601:SF50">
    <property type="entry name" value="CYSTEINE DESULFURASE ISCS 2-RELATED"/>
    <property type="match status" value="1"/>
</dbReference>